<sequence length="224" mass="23298">DGKLCATAAGAVEDGEVKRVILTFSGRVRVSSGSEIWSRVAEVMSAAGANIENAGGTFVQMQQRLGGGAGREGAGFSVSAFGACISPSEANASSQVAADGDGQEDLLGCTMWLKATLPSSHVNKMMQSLQTGSPLQANVPGGVVTNADLMKFMMGMNNTVGGRFKRVQDTLKKVDSKADDAPEAARRVEKTAAEVMILAQSAALGRKDMLSRPLLVMRACVDAQ</sequence>
<gene>
    <name evidence="1" type="ORF">PCOR1329_LOCUS48464</name>
</gene>
<protein>
    <submittedName>
        <fullName evidence="1">Uncharacterized protein</fullName>
    </submittedName>
</protein>
<evidence type="ECO:0000313" key="1">
    <source>
        <dbReference type="EMBL" id="CAK0858920.1"/>
    </source>
</evidence>
<proteinExistence type="predicted"/>
<dbReference type="EMBL" id="CAUYUJ010015852">
    <property type="protein sequence ID" value="CAK0858920.1"/>
    <property type="molecule type" value="Genomic_DNA"/>
</dbReference>
<comment type="caution">
    <text evidence="1">The sequence shown here is derived from an EMBL/GenBank/DDBJ whole genome shotgun (WGS) entry which is preliminary data.</text>
</comment>
<evidence type="ECO:0000313" key="2">
    <source>
        <dbReference type="Proteomes" id="UP001189429"/>
    </source>
</evidence>
<feature type="non-terminal residue" evidence="1">
    <location>
        <position position="1"/>
    </location>
</feature>
<keyword evidence="2" id="KW-1185">Reference proteome</keyword>
<name>A0ABN9UIB7_9DINO</name>
<dbReference type="Proteomes" id="UP001189429">
    <property type="component" value="Unassembled WGS sequence"/>
</dbReference>
<organism evidence="1 2">
    <name type="scientific">Prorocentrum cordatum</name>
    <dbReference type="NCBI Taxonomy" id="2364126"/>
    <lineage>
        <taxon>Eukaryota</taxon>
        <taxon>Sar</taxon>
        <taxon>Alveolata</taxon>
        <taxon>Dinophyceae</taxon>
        <taxon>Prorocentrales</taxon>
        <taxon>Prorocentraceae</taxon>
        <taxon>Prorocentrum</taxon>
    </lineage>
</organism>
<reference evidence="1" key="1">
    <citation type="submission" date="2023-10" db="EMBL/GenBank/DDBJ databases">
        <authorList>
            <person name="Chen Y."/>
            <person name="Shah S."/>
            <person name="Dougan E. K."/>
            <person name="Thang M."/>
            <person name="Chan C."/>
        </authorList>
    </citation>
    <scope>NUCLEOTIDE SEQUENCE [LARGE SCALE GENOMIC DNA]</scope>
</reference>
<accession>A0ABN9UIB7</accession>